<protein>
    <submittedName>
        <fullName evidence="6">FAD-dependent oxidoreductase</fullName>
    </submittedName>
</protein>
<dbReference type="Gene3D" id="3.50.50.60">
    <property type="entry name" value="FAD/NAD(P)-binding domain"/>
    <property type="match status" value="2"/>
</dbReference>
<dbReference type="PANTHER" id="PTHR43557:SF2">
    <property type="entry name" value="RIESKE DOMAIN-CONTAINING PROTEIN-RELATED"/>
    <property type="match status" value="1"/>
</dbReference>
<dbReference type="Pfam" id="PF07992">
    <property type="entry name" value="Pyr_redox_2"/>
    <property type="match status" value="1"/>
</dbReference>
<dbReference type="InterPro" id="IPR016156">
    <property type="entry name" value="FAD/NAD-linked_Rdtase_dimer_sf"/>
</dbReference>
<evidence type="ECO:0000256" key="2">
    <source>
        <dbReference type="ARBA" id="ARBA00022630"/>
    </source>
</evidence>
<dbReference type="InterPro" id="IPR050446">
    <property type="entry name" value="FAD-oxidoreductase/Apoptosis"/>
</dbReference>
<comment type="caution">
    <text evidence="6">The sequence shown here is derived from an EMBL/GenBank/DDBJ whole genome shotgun (WGS) entry which is preliminary data.</text>
</comment>
<dbReference type="Proteomes" id="UP001304298">
    <property type="component" value="Unassembled WGS sequence"/>
</dbReference>
<evidence type="ECO:0000256" key="4">
    <source>
        <dbReference type="ARBA" id="ARBA00023002"/>
    </source>
</evidence>
<keyword evidence="3" id="KW-0274">FAD</keyword>
<dbReference type="PRINTS" id="PR00469">
    <property type="entry name" value="PNDRDTASEII"/>
</dbReference>
<dbReference type="SUPFAM" id="SSF55424">
    <property type="entry name" value="FAD/NAD-linked reductases, dimerisation (C-terminal) domain"/>
    <property type="match status" value="1"/>
</dbReference>
<evidence type="ECO:0000256" key="1">
    <source>
        <dbReference type="ARBA" id="ARBA00001974"/>
    </source>
</evidence>
<keyword evidence="7" id="KW-1185">Reference proteome</keyword>
<reference evidence="6 7" key="1">
    <citation type="submission" date="2023-12" db="EMBL/GenBank/DDBJ databases">
        <title>Amycolatopsis sp. V23-08.</title>
        <authorList>
            <person name="Somphong A."/>
        </authorList>
    </citation>
    <scope>NUCLEOTIDE SEQUENCE [LARGE SCALE GENOMIC DNA]</scope>
    <source>
        <strain evidence="6 7">V23-08</strain>
    </source>
</reference>
<sequence length="386" mass="40928">MTSESLVVIGSGAAGVSAARAYREAGGRGDVRLLTADTDPPYERPPLSKDFLRGETDDIGMEREEFFTGQDIAVSLNDPVVELGDHRVRTAAGLEHAFTRCVIATGAEPARPTIPGADHVDVLVLRSAKSSRELRKVAADARSAIVVGAGFIGCEAAVSLARLGVQVTVVCPEDVPQQSRLGRDAGIRILRWLKAEGVSVLRGTTIESIEAGHRIRSDLVPVLDAGLVLLATGIRPRVQLAEKAGLKIEQGRIRTDDQLRTSANDVFAAGDVALADNAAAGRALAVEHWGEGLAMGAIAGRNAAGESETWADVPGFWSEIGDRVLKYAAWGDGFDQARLVEHDGGGFTVWYERDGAAVGVLTHEADDDYERGEDLIRKGEPVPAKG</sequence>
<evidence type="ECO:0000256" key="3">
    <source>
        <dbReference type="ARBA" id="ARBA00022827"/>
    </source>
</evidence>
<keyword evidence="4" id="KW-0560">Oxidoreductase</keyword>
<accession>A0ABU5RM27</accession>
<dbReference type="SUPFAM" id="SSF51905">
    <property type="entry name" value="FAD/NAD(P)-binding domain"/>
    <property type="match status" value="1"/>
</dbReference>
<feature type="domain" description="FAD/NAD(P)-binding" evidence="5">
    <location>
        <begin position="5"/>
        <end position="279"/>
    </location>
</feature>
<evidence type="ECO:0000313" key="7">
    <source>
        <dbReference type="Proteomes" id="UP001304298"/>
    </source>
</evidence>
<dbReference type="InterPro" id="IPR036188">
    <property type="entry name" value="FAD/NAD-bd_sf"/>
</dbReference>
<comment type="cofactor">
    <cofactor evidence="1">
        <name>FAD</name>
        <dbReference type="ChEBI" id="CHEBI:57692"/>
    </cofactor>
</comment>
<dbReference type="RefSeq" id="WP_323337101.1">
    <property type="nucleotide sequence ID" value="NZ_JAYFSI010000021.1"/>
</dbReference>
<evidence type="ECO:0000259" key="5">
    <source>
        <dbReference type="Pfam" id="PF07992"/>
    </source>
</evidence>
<keyword evidence="2" id="KW-0285">Flavoprotein</keyword>
<gene>
    <name evidence="6" type="ORF">VA596_47510</name>
</gene>
<dbReference type="PRINTS" id="PR00368">
    <property type="entry name" value="FADPNR"/>
</dbReference>
<proteinExistence type="predicted"/>
<name>A0ABU5RM27_9PSEU</name>
<dbReference type="InterPro" id="IPR023753">
    <property type="entry name" value="FAD/NAD-binding_dom"/>
</dbReference>
<dbReference type="PANTHER" id="PTHR43557">
    <property type="entry name" value="APOPTOSIS-INDUCING FACTOR 1"/>
    <property type="match status" value="1"/>
</dbReference>
<organism evidence="6 7">
    <name type="scientific">Amycolatopsis heterodermiae</name>
    <dbReference type="NCBI Taxonomy" id="3110235"/>
    <lineage>
        <taxon>Bacteria</taxon>
        <taxon>Bacillati</taxon>
        <taxon>Actinomycetota</taxon>
        <taxon>Actinomycetes</taxon>
        <taxon>Pseudonocardiales</taxon>
        <taxon>Pseudonocardiaceae</taxon>
        <taxon>Amycolatopsis</taxon>
    </lineage>
</organism>
<evidence type="ECO:0000313" key="6">
    <source>
        <dbReference type="EMBL" id="MEA5367248.1"/>
    </source>
</evidence>
<dbReference type="EMBL" id="JAYFSI010000021">
    <property type="protein sequence ID" value="MEA5367248.1"/>
    <property type="molecule type" value="Genomic_DNA"/>
</dbReference>
<dbReference type="Gene3D" id="3.30.390.30">
    <property type="match status" value="1"/>
</dbReference>